<evidence type="ECO:0000259" key="2">
    <source>
        <dbReference type="Pfam" id="PF13472"/>
    </source>
</evidence>
<accession>A0A9E8SJZ0</accession>
<dbReference type="GO" id="GO:0016788">
    <property type="term" value="F:hydrolase activity, acting on ester bonds"/>
    <property type="evidence" value="ECO:0007669"/>
    <property type="project" value="UniProtKB-ARBA"/>
</dbReference>
<name>A0A9E8SJZ0_9BACT</name>
<dbReference type="InterPro" id="IPR013830">
    <property type="entry name" value="SGNH_hydro"/>
</dbReference>
<dbReference type="Proteomes" id="UP001164653">
    <property type="component" value="Chromosome"/>
</dbReference>
<feature type="domain" description="SGNH hydrolase-type esterase" evidence="2">
    <location>
        <begin position="307"/>
        <end position="475"/>
    </location>
</feature>
<dbReference type="InterPro" id="IPR029058">
    <property type="entry name" value="AB_hydrolase_fold"/>
</dbReference>
<dbReference type="Gene3D" id="3.40.50.1820">
    <property type="entry name" value="alpha/beta hydrolase"/>
    <property type="match status" value="1"/>
</dbReference>
<dbReference type="Gene3D" id="2.60.120.260">
    <property type="entry name" value="Galactose-binding domain-like"/>
    <property type="match status" value="1"/>
</dbReference>
<sequence>MNKKNFQRLAVTFLMLTGPFLYAQTSEKVTSWKGFEKVEFTFENRNAWYVKPQKAIAGNPWIWRAHFPTWHTDMDSILLARGFHVAYVNTNDMFAHPKAMQVWDAFYDYLVKEKQFAPKVALEGVSRGGLYVYGWAKRNPDKVSCIYAEAPVCDPKSWPGGKGKGLGSPKDWEAWLKIFNITEEEALKFTDIPLNDLAGLASFKVPIVHVVGLQDKHAPVAENSDLLVQNYLKLGGPISVYPMTRGEQTLEGHHFPIEHPEFFANFVEENSVPIVKPLSHQPYIELNQGLGNAFETFRTTKKGTVAFLGGSITHNPGWRNKTAQYLQEHFPDTEFTFITAGIPSLGSTPHAFRFTRDVLAQGTPDLLFLESAVNDRGNGFNEKAQIKALEGIVRQMYYKNPKANVVLMAFAEPMKNADYDAGKEPLEVAVHQRIAKYYGAAYINLAREVYDRIKAGEFTWKYDFKDLHPSPYGQEVYFQTIKELLKIEPSATTAAKLPPPINKFSYEKASYHALEEAKNLKGFTLVQDWIPADKVSTRPGFVNVPMIVGEEANASMDFEFKGRGVGVAIISGPDAGKITYTIDGKKPQTLDLFTQWSTQLHLPWYLMLADELSPGKHKLHITISPDKNEKSIGNACRVVHFLVNE</sequence>
<evidence type="ECO:0000256" key="1">
    <source>
        <dbReference type="SAM" id="SignalP"/>
    </source>
</evidence>
<proteinExistence type="predicted"/>
<feature type="signal peptide" evidence="1">
    <location>
        <begin position="1"/>
        <end position="23"/>
    </location>
</feature>
<evidence type="ECO:0000313" key="4">
    <source>
        <dbReference type="Proteomes" id="UP001164653"/>
    </source>
</evidence>
<dbReference type="PANTHER" id="PTHR34407:SF1">
    <property type="entry name" value="SGNH HYDROLASE-TYPE ESTERASE DOMAIN-CONTAINING PROTEIN"/>
    <property type="match status" value="1"/>
</dbReference>
<dbReference type="RefSeq" id="WP_244822460.1">
    <property type="nucleotide sequence ID" value="NZ_CP112998.1"/>
</dbReference>
<dbReference type="AlphaFoldDB" id="A0A9E8SJZ0"/>
<gene>
    <name evidence="3" type="ORF">ON006_23495</name>
</gene>
<dbReference type="KEGG" id="dpf:ON006_23495"/>
<organism evidence="3 4">
    <name type="scientific">Dyadobacter pollutisoli</name>
    <dbReference type="NCBI Taxonomy" id="2910158"/>
    <lineage>
        <taxon>Bacteria</taxon>
        <taxon>Pseudomonadati</taxon>
        <taxon>Bacteroidota</taxon>
        <taxon>Cytophagia</taxon>
        <taxon>Cytophagales</taxon>
        <taxon>Spirosomataceae</taxon>
        <taxon>Dyadobacter</taxon>
    </lineage>
</organism>
<dbReference type="EMBL" id="CP112998">
    <property type="protein sequence ID" value="WAC10694.1"/>
    <property type="molecule type" value="Genomic_DNA"/>
</dbReference>
<reference evidence="3" key="1">
    <citation type="submission" date="2022-11" db="EMBL/GenBank/DDBJ databases">
        <title>Dyadobacter pollutisoli sp. nov., isolated from plastic dumped soil.</title>
        <authorList>
            <person name="Kim J.M."/>
            <person name="Kim K.R."/>
            <person name="Lee J.K."/>
            <person name="Hao L."/>
            <person name="Jeon C.O."/>
        </authorList>
    </citation>
    <scope>NUCLEOTIDE SEQUENCE</scope>
    <source>
        <strain evidence="3">U1</strain>
    </source>
</reference>
<keyword evidence="4" id="KW-1185">Reference proteome</keyword>
<dbReference type="Pfam" id="PF13472">
    <property type="entry name" value="Lipase_GDSL_2"/>
    <property type="match status" value="1"/>
</dbReference>
<keyword evidence="1" id="KW-0732">Signal</keyword>
<dbReference type="SUPFAM" id="SSF53474">
    <property type="entry name" value="alpha/beta-Hydrolases"/>
    <property type="match status" value="1"/>
</dbReference>
<feature type="chain" id="PRO_5038412732" evidence="1">
    <location>
        <begin position="24"/>
        <end position="645"/>
    </location>
</feature>
<dbReference type="CDD" id="cd00229">
    <property type="entry name" value="SGNH_hydrolase"/>
    <property type="match status" value="1"/>
</dbReference>
<dbReference type="SUPFAM" id="SSF52266">
    <property type="entry name" value="SGNH hydrolase"/>
    <property type="match status" value="1"/>
</dbReference>
<protein>
    <submittedName>
        <fullName evidence="3">GDSL-type esterase/lipase family protein</fullName>
    </submittedName>
</protein>
<dbReference type="PANTHER" id="PTHR34407">
    <property type="entry name" value="EXPRESSED PROTEIN"/>
    <property type="match status" value="1"/>
</dbReference>
<dbReference type="InterPro" id="IPR036514">
    <property type="entry name" value="SGNH_hydro_sf"/>
</dbReference>
<dbReference type="Gene3D" id="3.40.50.1110">
    <property type="entry name" value="SGNH hydrolase"/>
    <property type="match status" value="1"/>
</dbReference>
<evidence type="ECO:0000313" key="3">
    <source>
        <dbReference type="EMBL" id="WAC10694.1"/>
    </source>
</evidence>